<dbReference type="RefSeq" id="WP_307240336.1">
    <property type="nucleotide sequence ID" value="NZ_JAUSUZ010000001.1"/>
</dbReference>
<keyword evidence="2" id="KW-1185">Reference proteome</keyword>
<evidence type="ECO:0008006" key="3">
    <source>
        <dbReference type="Google" id="ProtNLM"/>
    </source>
</evidence>
<dbReference type="AlphaFoldDB" id="A0AAE3W021"/>
<evidence type="ECO:0000313" key="2">
    <source>
        <dbReference type="Proteomes" id="UP001240236"/>
    </source>
</evidence>
<proteinExistence type="predicted"/>
<gene>
    <name evidence="1" type="ORF">J2S42_003431</name>
</gene>
<accession>A0AAE3W021</accession>
<evidence type="ECO:0000313" key="1">
    <source>
        <dbReference type="EMBL" id="MDQ0366762.1"/>
    </source>
</evidence>
<name>A0AAE3W021_9ACTN</name>
<dbReference type="EMBL" id="JAUSUZ010000001">
    <property type="protein sequence ID" value="MDQ0366762.1"/>
    <property type="molecule type" value="Genomic_DNA"/>
</dbReference>
<dbReference type="Proteomes" id="UP001240236">
    <property type="component" value="Unassembled WGS sequence"/>
</dbReference>
<sequence length="112" mass="12098">MTGPGNELFLNPERAAQGARDLTDAGSDFLSQQKSVGAQIQSLSSGPPWGADEIGAAFETKYRQIETQVLQGWEKLGTYLEDLGESATHAVQQSTATEEANDVIVRQAWRSS</sequence>
<organism evidence="1 2">
    <name type="scientific">Catenuloplanes indicus</name>
    <dbReference type="NCBI Taxonomy" id="137267"/>
    <lineage>
        <taxon>Bacteria</taxon>
        <taxon>Bacillati</taxon>
        <taxon>Actinomycetota</taxon>
        <taxon>Actinomycetes</taxon>
        <taxon>Micromonosporales</taxon>
        <taxon>Micromonosporaceae</taxon>
        <taxon>Catenuloplanes</taxon>
    </lineage>
</organism>
<dbReference type="Gene3D" id="1.10.287.1060">
    <property type="entry name" value="ESAT-6-like"/>
    <property type="match status" value="1"/>
</dbReference>
<protein>
    <recommendedName>
        <fullName evidence="3">WXG100 family type VII secretion target</fullName>
    </recommendedName>
</protein>
<reference evidence="1 2" key="1">
    <citation type="submission" date="2023-07" db="EMBL/GenBank/DDBJ databases">
        <title>Sequencing the genomes of 1000 actinobacteria strains.</title>
        <authorList>
            <person name="Klenk H.-P."/>
        </authorList>
    </citation>
    <scope>NUCLEOTIDE SEQUENCE [LARGE SCALE GENOMIC DNA]</scope>
    <source>
        <strain evidence="1 2">DSM 44709</strain>
    </source>
</reference>
<comment type="caution">
    <text evidence="1">The sequence shown here is derived from an EMBL/GenBank/DDBJ whole genome shotgun (WGS) entry which is preliminary data.</text>
</comment>